<comment type="caution">
    <text evidence="3">The sequence shown here is derived from an EMBL/GenBank/DDBJ whole genome shotgun (WGS) entry which is preliminary data.</text>
</comment>
<evidence type="ECO:0000313" key="4">
    <source>
        <dbReference type="Proteomes" id="UP000588604"/>
    </source>
</evidence>
<evidence type="ECO:0000313" key="3">
    <source>
        <dbReference type="EMBL" id="MBB6325038.1"/>
    </source>
</evidence>
<feature type="domain" description="DUF4174" evidence="2">
    <location>
        <begin position="11"/>
        <end position="126"/>
    </location>
</feature>
<dbReference type="InterPro" id="IPR025232">
    <property type="entry name" value="DUF4174"/>
</dbReference>
<evidence type="ECO:0000256" key="1">
    <source>
        <dbReference type="ARBA" id="ARBA00022729"/>
    </source>
</evidence>
<sequence length="136" mass="15996">MNSLSVYSQSLSSYQWKNRLVLIQTTNPQNQLFKTQIQELEDHLKGLEERRIVVFKFTPGSFQKGFEQDAPWENLNSSLKKDLRNSSEFEIILIGLDGGVKLRKNEFLSTDQLFRLIDQMPMRQSEIRKKKDDDNK</sequence>
<proteinExistence type="predicted"/>
<accession>A0A841MQZ6</accession>
<dbReference type="AlphaFoldDB" id="A0A841MQZ6"/>
<keyword evidence="4" id="KW-1185">Reference proteome</keyword>
<organism evidence="3 4">
    <name type="scientific">Algoriphagus iocasae</name>
    <dbReference type="NCBI Taxonomy" id="1836499"/>
    <lineage>
        <taxon>Bacteria</taxon>
        <taxon>Pseudomonadati</taxon>
        <taxon>Bacteroidota</taxon>
        <taxon>Cytophagia</taxon>
        <taxon>Cytophagales</taxon>
        <taxon>Cyclobacteriaceae</taxon>
        <taxon>Algoriphagus</taxon>
    </lineage>
</organism>
<dbReference type="Proteomes" id="UP000588604">
    <property type="component" value="Unassembled WGS sequence"/>
</dbReference>
<dbReference type="RefSeq" id="WP_184492997.1">
    <property type="nucleotide sequence ID" value="NZ_JACIJO010000001.1"/>
</dbReference>
<name>A0A841MQZ6_9BACT</name>
<protein>
    <recommendedName>
        <fullName evidence="2">DUF4174 domain-containing protein</fullName>
    </recommendedName>
</protein>
<dbReference type="Pfam" id="PF13778">
    <property type="entry name" value="DUF4174"/>
    <property type="match status" value="1"/>
</dbReference>
<reference evidence="3 4" key="1">
    <citation type="submission" date="2020-08" db="EMBL/GenBank/DDBJ databases">
        <title>Genomic Encyclopedia of Type Strains, Phase IV (KMG-IV): sequencing the most valuable type-strain genomes for metagenomic binning, comparative biology and taxonomic classification.</title>
        <authorList>
            <person name="Goeker M."/>
        </authorList>
    </citation>
    <scope>NUCLEOTIDE SEQUENCE [LARGE SCALE GENOMIC DNA]</scope>
    <source>
        <strain evidence="3 4">DSM 102044</strain>
    </source>
</reference>
<gene>
    <name evidence="3" type="ORF">FHS59_000653</name>
</gene>
<dbReference type="EMBL" id="JACIJO010000001">
    <property type="protein sequence ID" value="MBB6325038.1"/>
    <property type="molecule type" value="Genomic_DNA"/>
</dbReference>
<keyword evidence="1" id="KW-0732">Signal</keyword>
<evidence type="ECO:0000259" key="2">
    <source>
        <dbReference type="Pfam" id="PF13778"/>
    </source>
</evidence>